<keyword evidence="2" id="KW-1185">Reference proteome</keyword>
<evidence type="ECO:0000313" key="1">
    <source>
        <dbReference type="EMBL" id="MBC8590631.1"/>
    </source>
</evidence>
<dbReference type="Proteomes" id="UP000601522">
    <property type="component" value="Unassembled WGS sequence"/>
</dbReference>
<accession>A0A926EZN9</accession>
<protein>
    <submittedName>
        <fullName evidence="1">Uncharacterized protein</fullName>
    </submittedName>
</protein>
<proteinExistence type="predicted"/>
<reference evidence="1 2" key="1">
    <citation type="submission" date="2020-08" db="EMBL/GenBank/DDBJ databases">
        <title>Genome public.</title>
        <authorList>
            <person name="Liu C."/>
            <person name="Sun Q."/>
        </authorList>
    </citation>
    <scope>NUCLEOTIDE SEQUENCE [LARGE SCALE GENOMIC DNA]</scope>
    <source>
        <strain evidence="1 2">NSJ-26</strain>
    </source>
</reference>
<dbReference type="RefSeq" id="WP_249323468.1">
    <property type="nucleotide sequence ID" value="NZ_JACRTK010000002.1"/>
</dbReference>
<gene>
    <name evidence="1" type="ORF">H8689_05735</name>
</gene>
<organism evidence="1 2">
    <name type="scientific">Wansuia hejianensis</name>
    <dbReference type="NCBI Taxonomy" id="2763667"/>
    <lineage>
        <taxon>Bacteria</taxon>
        <taxon>Bacillati</taxon>
        <taxon>Bacillota</taxon>
        <taxon>Clostridia</taxon>
        <taxon>Lachnospirales</taxon>
        <taxon>Lachnospiraceae</taxon>
        <taxon>Wansuia</taxon>
    </lineage>
</organism>
<sequence>MDNKDKLKNKINEFINVVVDKAAEDNKLDHFNIEISNHNGNLQMDYRLRDRKKVY</sequence>
<comment type="caution">
    <text evidence="1">The sequence shown here is derived from an EMBL/GenBank/DDBJ whole genome shotgun (WGS) entry which is preliminary data.</text>
</comment>
<name>A0A926EZN9_9FIRM</name>
<dbReference type="EMBL" id="JACRTK010000002">
    <property type="protein sequence ID" value="MBC8590631.1"/>
    <property type="molecule type" value="Genomic_DNA"/>
</dbReference>
<evidence type="ECO:0000313" key="2">
    <source>
        <dbReference type="Proteomes" id="UP000601522"/>
    </source>
</evidence>
<dbReference type="AlphaFoldDB" id="A0A926EZN9"/>